<protein>
    <submittedName>
        <fullName evidence="1">Uncharacterized protein</fullName>
    </submittedName>
</protein>
<gene>
    <name evidence="1" type="ORF">SB6422_02321</name>
</gene>
<name>A0A564KUT8_9ENTR</name>
<evidence type="ECO:0000313" key="2">
    <source>
        <dbReference type="Proteomes" id="UP000317374"/>
    </source>
</evidence>
<evidence type="ECO:0000313" key="1">
    <source>
        <dbReference type="EMBL" id="VUS80790.1"/>
    </source>
</evidence>
<accession>A0A564KUT8</accession>
<proteinExistence type="predicted"/>
<dbReference type="AlphaFoldDB" id="A0A564KUT8"/>
<dbReference type="Proteomes" id="UP000317374">
    <property type="component" value="Unassembled WGS sequence"/>
</dbReference>
<organism evidence="1 2">
    <name type="scientific">Klebsiella huaxiensis</name>
    <dbReference type="NCBI Taxonomy" id="2153354"/>
    <lineage>
        <taxon>Bacteria</taxon>
        <taxon>Pseudomonadati</taxon>
        <taxon>Pseudomonadota</taxon>
        <taxon>Gammaproteobacteria</taxon>
        <taxon>Enterobacterales</taxon>
        <taxon>Enterobacteriaceae</taxon>
        <taxon>Klebsiella/Raoultella group</taxon>
        <taxon>Klebsiella</taxon>
    </lineage>
</organism>
<reference evidence="1 2" key="1">
    <citation type="submission" date="2019-07" db="EMBL/GenBank/DDBJ databases">
        <authorList>
            <person name="Brisse S."/>
            <person name="Rodrigues C."/>
            <person name="Thorpe H."/>
        </authorList>
    </citation>
    <scope>NUCLEOTIDE SEQUENCE [LARGE SCALE GENOMIC DNA]</scope>
    <source>
        <strain evidence="1">SB6422</strain>
    </source>
</reference>
<sequence>MYIESSSRFKFMKVKNNFNEVLTPAKEEKTAFF</sequence>
<dbReference type="EMBL" id="CABGGW010000034">
    <property type="protein sequence ID" value="VUS80790.1"/>
    <property type="molecule type" value="Genomic_DNA"/>
</dbReference>